<dbReference type="Pfam" id="PF20666">
    <property type="entry name" value="ZW10_C"/>
    <property type="match status" value="1"/>
</dbReference>
<dbReference type="Bgee" id="ENSOCUG00000007436">
    <property type="expression patterns" value="Expressed in autopod skin and 14 other cell types or tissues"/>
</dbReference>
<dbReference type="InterPro" id="IPR048344">
    <property type="entry name" value="Zw10_middle"/>
</dbReference>
<dbReference type="STRING" id="9986.ENSOCUP00000021546"/>
<dbReference type="SMR" id="G1TWU8"/>
<dbReference type="HOGENOM" id="CLU_012948_0_0_1"/>
<protein>
    <recommendedName>
        <fullName evidence="25">Centromere/kinetochore protein zw10 homolog</fullName>
    </recommendedName>
</protein>
<keyword evidence="14" id="KW-0995">Kinetochore</keyword>
<keyword evidence="7" id="KW-0158">Chromosome</keyword>
<dbReference type="Gene3D" id="1.10.357.150">
    <property type="match status" value="1"/>
</dbReference>
<evidence type="ECO:0000256" key="19">
    <source>
        <dbReference type="ARBA" id="ARBA00023136"/>
    </source>
</evidence>
<evidence type="ECO:0000256" key="24">
    <source>
        <dbReference type="ARBA" id="ARBA00065852"/>
    </source>
</evidence>
<dbReference type="PANTHER" id="PTHR12205">
    <property type="entry name" value="CENTROMERE/KINETOCHORE PROTEIN ZW10"/>
    <property type="match status" value="1"/>
</dbReference>
<dbReference type="GeneTree" id="ENSGT00390000016427"/>
<dbReference type="GO" id="GO:0006888">
    <property type="term" value="P:endoplasmic reticulum to Golgi vesicle-mediated transport"/>
    <property type="evidence" value="ECO:0007669"/>
    <property type="project" value="Ensembl"/>
</dbReference>
<dbReference type="GO" id="GO:0034501">
    <property type="term" value="P:protein localization to kinetochore"/>
    <property type="evidence" value="ECO:0007669"/>
    <property type="project" value="Ensembl"/>
</dbReference>
<dbReference type="GO" id="GO:0065003">
    <property type="term" value="P:protein-containing complex assembly"/>
    <property type="evidence" value="ECO:0007669"/>
    <property type="project" value="Ensembl"/>
</dbReference>
<dbReference type="GO" id="GO:0000132">
    <property type="term" value="P:establishment of mitotic spindle orientation"/>
    <property type="evidence" value="ECO:0007669"/>
    <property type="project" value="Ensembl"/>
</dbReference>
<feature type="domain" description="Centromere/kinetochore protein zw10 middle" evidence="28">
    <location>
        <begin position="262"/>
        <end position="500"/>
    </location>
</feature>
<evidence type="ECO:0000256" key="12">
    <source>
        <dbReference type="ARBA" id="ARBA00022776"/>
    </source>
</evidence>
<dbReference type="GO" id="GO:0005828">
    <property type="term" value="C:kinetochore microtubule"/>
    <property type="evidence" value="ECO:0007669"/>
    <property type="project" value="Ensembl"/>
</dbReference>
<evidence type="ECO:0000256" key="9">
    <source>
        <dbReference type="ARBA" id="ARBA00022553"/>
    </source>
</evidence>
<evidence type="ECO:0000259" key="30">
    <source>
        <dbReference type="Pfam" id="PF22766"/>
    </source>
</evidence>
<evidence type="ECO:0000256" key="2">
    <source>
        <dbReference type="ARBA" id="ARBA00004406"/>
    </source>
</evidence>
<dbReference type="OMA" id="HHLLTMG"/>
<dbReference type="GO" id="GO:0007080">
    <property type="term" value="P:mitotic metaphase chromosome alignment"/>
    <property type="evidence" value="ECO:0007669"/>
    <property type="project" value="Ensembl"/>
</dbReference>
<dbReference type="GO" id="GO:0005789">
    <property type="term" value="C:endoplasmic reticulum membrane"/>
    <property type="evidence" value="ECO:0007669"/>
    <property type="project" value="UniProtKB-SubCell"/>
</dbReference>
<keyword evidence="8" id="KW-0963">Cytoplasm</keyword>
<dbReference type="EMBL" id="AAGW02009380">
    <property type="status" value="NOT_ANNOTATED_CDS"/>
    <property type="molecule type" value="Genomic_DNA"/>
</dbReference>
<feature type="coiled-coil region" evidence="26">
    <location>
        <begin position="141"/>
        <end position="168"/>
    </location>
</feature>
<comment type="subunit">
    <text evidence="24">Interacts with NBAS and KNTC1/ROD; the interactions are mutually exclusive and indicative for its association in two different vesicle tethering complexes. Component of the RZZ complex composed of KNTC1/ROD, ZW10 and ZWILCH. Component of the NRZ complex composed of NBAS, ZW10 and RINT1/TIP20L; NRZ associates with SNAREs STX18, USE1L, BNIP1/SEC20L and SEC22B (the assembly has been described as syntaxin 18 complex). Interacts directly with RINT1/TIP20L bound to BNIP1/SEC20L. Interacts with C19orf25 and ZWINT. Interacts with ZFYVE1. Interacts with RAB18 and this interaction is enhanced in the presence of ZFYVE1.</text>
</comment>
<feature type="domain" description="ZW10 C-terminal helical" evidence="30">
    <location>
        <begin position="709"/>
        <end position="863"/>
    </location>
</feature>
<feature type="domain" description="Centromere/kinetochore protein zw10 N-terminal" evidence="27">
    <location>
        <begin position="121"/>
        <end position="204"/>
    </location>
</feature>
<evidence type="ECO:0000256" key="8">
    <source>
        <dbReference type="ARBA" id="ARBA00022490"/>
    </source>
</evidence>
<dbReference type="GO" id="GO:0005811">
    <property type="term" value="C:lipid droplet"/>
    <property type="evidence" value="ECO:0007669"/>
    <property type="project" value="UniProtKB-SubCell"/>
</dbReference>
<evidence type="ECO:0000256" key="6">
    <source>
        <dbReference type="ARBA" id="ARBA00022448"/>
    </source>
</evidence>
<evidence type="ECO:0000256" key="7">
    <source>
        <dbReference type="ARBA" id="ARBA00022454"/>
    </source>
</evidence>
<reference evidence="31" key="2">
    <citation type="submission" date="2025-08" db="UniProtKB">
        <authorList>
            <consortium name="Ensembl"/>
        </authorList>
    </citation>
    <scope>IDENTIFICATION</scope>
    <source>
        <strain evidence="31">Thorbecke</strain>
    </source>
</reference>
<keyword evidence="12" id="KW-0498">Mitosis</keyword>
<evidence type="ECO:0000259" key="27">
    <source>
        <dbReference type="Pfam" id="PF06248"/>
    </source>
</evidence>
<evidence type="ECO:0000256" key="10">
    <source>
        <dbReference type="ARBA" id="ARBA00022618"/>
    </source>
</evidence>
<comment type="function">
    <text evidence="23">Essential component of the mitotic checkpoint, which prevents cells from prematurely exiting mitosis. Required for the assembly of the dynein-dynactin and MAD1-MAD2 complexes onto kinetochores. Its function related to the spindle assembly machinery is proposed to depend on its association in the mitotic RZZ complex. Involved in regulation of membrane traffic between the Golgi and the endoplasmic reticulum (ER); the function is proposed to depend on its association in the interphase NRZ complex which is believed to play a role in SNARE assembly at the ER.</text>
</comment>
<keyword evidence="15" id="KW-0931">ER-Golgi transport</keyword>
<evidence type="ECO:0000256" key="26">
    <source>
        <dbReference type="SAM" id="Coils"/>
    </source>
</evidence>
<dbReference type="InterPro" id="IPR009361">
    <property type="entry name" value="Zw10_N"/>
</dbReference>
<evidence type="ECO:0000256" key="4">
    <source>
        <dbReference type="ARBA" id="ARBA00004629"/>
    </source>
</evidence>
<comment type="subcellular location">
    <subcellularLocation>
        <location evidence="4">Chromosome</location>
        <location evidence="4">Centromere</location>
        <location evidence="4">Kinetochore</location>
    </subcellularLocation>
    <subcellularLocation>
        <location evidence="1">Cytoplasm</location>
        <location evidence="1">Cytoskeleton</location>
        <location evidence="1">Spindle</location>
    </subcellularLocation>
    <subcellularLocation>
        <location evidence="2">Endoplasmic reticulum membrane</location>
        <topology evidence="2">Peripheral membrane protein</topology>
    </subcellularLocation>
    <subcellularLocation>
        <location evidence="3">Lipid droplet</location>
    </subcellularLocation>
</comment>
<evidence type="ECO:0000259" key="29">
    <source>
        <dbReference type="Pfam" id="PF20666"/>
    </source>
</evidence>
<proteinExistence type="inferred from homology"/>
<dbReference type="Pfam" id="PF20665">
    <property type="entry name" value="Zw10_middle"/>
    <property type="match status" value="1"/>
</dbReference>
<keyword evidence="17" id="KW-0007">Acetylation</keyword>
<dbReference type="FunCoup" id="G1TWU8">
    <property type="interactions" value="2846"/>
</dbReference>
<dbReference type="GO" id="GO:0007030">
    <property type="term" value="P:Golgi organization"/>
    <property type="evidence" value="ECO:0007669"/>
    <property type="project" value="Ensembl"/>
</dbReference>
<dbReference type="Proteomes" id="UP000001811">
    <property type="component" value="Chromosome 1"/>
</dbReference>
<gene>
    <name evidence="31" type="primary">ZW10</name>
</gene>
<dbReference type="PaxDb" id="9986-ENSOCUP00000021546"/>
<dbReference type="GO" id="GO:1990423">
    <property type="term" value="C:RZZ complex"/>
    <property type="evidence" value="ECO:0007669"/>
    <property type="project" value="Ensembl"/>
</dbReference>
<dbReference type="FunFam" id="1.10.357.150:FF:000001">
    <property type="entry name" value="centromere/kinetochore protein zw10 homolog"/>
    <property type="match status" value="1"/>
</dbReference>
<evidence type="ECO:0000256" key="5">
    <source>
        <dbReference type="ARBA" id="ARBA00006245"/>
    </source>
</evidence>
<evidence type="ECO:0000256" key="11">
    <source>
        <dbReference type="ARBA" id="ARBA00022677"/>
    </source>
</evidence>
<organism evidence="31 32">
    <name type="scientific">Oryctolagus cuniculus</name>
    <name type="common">Rabbit</name>
    <dbReference type="NCBI Taxonomy" id="9986"/>
    <lineage>
        <taxon>Eukaryota</taxon>
        <taxon>Metazoa</taxon>
        <taxon>Chordata</taxon>
        <taxon>Craniata</taxon>
        <taxon>Vertebrata</taxon>
        <taxon>Euteleostomi</taxon>
        <taxon>Mammalia</taxon>
        <taxon>Eutheria</taxon>
        <taxon>Euarchontoglires</taxon>
        <taxon>Glires</taxon>
        <taxon>Lagomorpha</taxon>
        <taxon>Leporidae</taxon>
        <taxon>Oryctolagus</taxon>
    </lineage>
</organism>
<comment type="similarity">
    <text evidence="5">Belongs to the ZW10 family.</text>
</comment>
<dbReference type="GO" id="GO:0007096">
    <property type="term" value="P:regulation of exit from mitosis"/>
    <property type="evidence" value="ECO:0007669"/>
    <property type="project" value="Ensembl"/>
</dbReference>
<keyword evidence="6" id="KW-0813">Transport</keyword>
<dbReference type="PANTHER" id="PTHR12205:SF0">
    <property type="entry name" value="CENTROMERE_KINETOCHORE PROTEIN ZW10 HOMOLOG"/>
    <property type="match status" value="1"/>
</dbReference>
<accession>G1TWU8</accession>
<dbReference type="GO" id="GO:0000922">
    <property type="term" value="C:spindle pole"/>
    <property type="evidence" value="ECO:0007669"/>
    <property type="project" value="Ensembl"/>
</dbReference>
<keyword evidence="10" id="KW-0132">Cell division</keyword>
<dbReference type="GO" id="GO:0005634">
    <property type="term" value="C:nucleus"/>
    <property type="evidence" value="ECO:0007669"/>
    <property type="project" value="Ensembl"/>
</dbReference>
<evidence type="ECO:0000259" key="28">
    <source>
        <dbReference type="Pfam" id="PF20665"/>
    </source>
</evidence>
<keyword evidence="18 26" id="KW-0175">Coiled coil</keyword>
<keyword evidence="16" id="KW-0653">Protein transport</keyword>
<evidence type="ECO:0000256" key="16">
    <source>
        <dbReference type="ARBA" id="ARBA00022927"/>
    </source>
</evidence>
<dbReference type="GO" id="GO:0015031">
    <property type="term" value="P:protein transport"/>
    <property type="evidence" value="ECO:0007669"/>
    <property type="project" value="UniProtKB-KW"/>
</dbReference>
<keyword evidence="22" id="KW-0137">Centromere</keyword>
<evidence type="ECO:0000256" key="23">
    <source>
        <dbReference type="ARBA" id="ARBA00053777"/>
    </source>
</evidence>
<reference evidence="31" key="3">
    <citation type="submission" date="2025-09" db="UniProtKB">
        <authorList>
            <consortium name="Ensembl"/>
        </authorList>
    </citation>
    <scope>IDENTIFICATION</scope>
    <source>
        <strain evidence="31">Thorbecke</strain>
    </source>
</reference>
<dbReference type="EMBL" id="AAGW02009381">
    <property type="status" value="NOT_ANNOTATED_CDS"/>
    <property type="molecule type" value="Genomic_DNA"/>
</dbReference>
<evidence type="ECO:0000256" key="3">
    <source>
        <dbReference type="ARBA" id="ARBA00004502"/>
    </source>
</evidence>
<evidence type="ECO:0000256" key="25">
    <source>
        <dbReference type="ARBA" id="ARBA00069312"/>
    </source>
</evidence>
<evidence type="ECO:0000313" key="31">
    <source>
        <dbReference type="Ensembl" id="ENSOCUP00000021546.2"/>
    </source>
</evidence>
<evidence type="ECO:0000256" key="13">
    <source>
        <dbReference type="ARBA" id="ARBA00022824"/>
    </source>
</evidence>
<dbReference type="GO" id="GO:0070939">
    <property type="term" value="C:Dsl1/NZR complex"/>
    <property type="evidence" value="ECO:0007669"/>
    <property type="project" value="Ensembl"/>
</dbReference>
<dbReference type="InterPro" id="IPR048343">
    <property type="entry name" value="ZW10_C"/>
</dbReference>
<dbReference type="InterPro" id="IPR055148">
    <property type="entry name" value="ZW10_C_2"/>
</dbReference>
<dbReference type="AlphaFoldDB" id="G1TWU8"/>
<dbReference type="InterPro" id="IPR046362">
    <property type="entry name" value="Zw10/DSL1_C_sf"/>
</dbReference>
<dbReference type="InParanoid" id="G1TWU8"/>
<reference evidence="31 32" key="1">
    <citation type="journal article" date="2011" name="Nature">
        <title>A high-resolution map of human evolutionary constraint using 29 mammals.</title>
        <authorList>
            <person name="Lindblad-Toh K."/>
            <person name="Garber M."/>
            <person name="Zuk O."/>
            <person name="Lin M.F."/>
            <person name="Parker B.J."/>
            <person name="Washietl S."/>
            <person name="Kheradpour P."/>
            <person name="Ernst J."/>
            <person name="Jordan G."/>
            <person name="Mauceli E."/>
            <person name="Ward L.D."/>
            <person name="Lowe C.B."/>
            <person name="Holloway A.K."/>
            <person name="Clamp M."/>
            <person name="Gnerre S."/>
            <person name="Alfoldi J."/>
            <person name="Beal K."/>
            <person name="Chang J."/>
            <person name="Clawson H."/>
            <person name="Cuff J."/>
            <person name="Di Palma F."/>
            <person name="Fitzgerald S."/>
            <person name="Flicek P."/>
            <person name="Guttman M."/>
            <person name="Hubisz M.J."/>
            <person name="Jaffe D.B."/>
            <person name="Jungreis I."/>
            <person name="Kent W.J."/>
            <person name="Kostka D."/>
            <person name="Lara M."/>
            <person name="Martins A.L."/>
            <person name="Massingham T."/>
            <person name="Moltke I."/>
            <person name="Raney B.J."/>
            <person name="Rasmussen M.D."/>
            <person name="Robinson J."/>
            <person name="Stark A."/>
            <person name="Vilella A.J."/>
            <person name="Wen J."/>
            <person name="Xie X."/>
            <person name="Zody M.C."/>
            <person name="Baldwin J."/>
            <person name="Bloom T."/>
            <person name="Chin C.W."/>
            <person name="Heiman D."/>
            <person name="Nicol R."/>
            <person name="Nusbaum C."/>
            <person name="Young S."/>
            <person name="Wilkinson J."/>
            <person name="Worley K.C."/>
            <person name="Kovar C.L."/>
            <person name="Muzny D.M."/>
            <person name="Gibbs R.A."/>
            <person name="Cree A."/>
            <person name="Dihn H.H."/>
            <person name="Fowler G."/>
            <person name="Jhangiani S."/>
            <person name="Joshi V."/>
            <person name="Lee S."/>
            <person name="Lewis L.R."/>
            <person name="Nazareth L.V."/>
            <person name="Okwuonu G."/>
            <person name="Santibanez J."/>
            <person name="Warren W.C."/>
            <person name="Mardis E.R."/>
            <person name="Weinstock G.M."/>
            <person name="Wilson R.K."/>
            <person name="Delehaunty K."/>
            <person name="Dooling D."/>
            <person name="Fronik C."/>
            <person name="Fulton L."/>
            <person name="Fulton B."/>
            <person name="Graves T."/>
            <person name="Minx P."/>
            <person name="Sodergren E."/>
            <person name="Birney E."/>
            <person name="Margulies E.H."/>
            <person name="Herrero J."/>
            <person name="Green E.D."/>
            <person name="Haussler D."/>
            <person name="Siepel A."/>
            <person name="Goldman N."/>
            <person name="Pollard K.S."/>
            <person name="Pedersen J.S."/>
            <person name="Lander E.S."/>
            <person name="Kellis M."/>
        </authorList>
    </citation>
    <scope>NUCLEOTIDE SEQUENCE [LARGE SCALE GENOMIC DNA]</scope>
    <source>
        <strain evidence="31 32">Thorbecke inbred</strain>
    </source>
</reference>
<evidence type="ECO:0000256" key="18">
    <source>
        <dbReference type="ARBA" id="ARBA00023054"/>
    </source>
</evidence>
<dbReference type="eggNOG" id="KOG2163">
    <property type="taxonomic scope" value="Eukaryota"/>
</dbReference>
<dbReference type="GO" id="GO:0007094">
    <property type="term" value="P:mitotic spindle assembly checkpoint signaling"/>
    <property type="evidence" value="ECO:0007669"/>
    <property type="project" value="Ensembl"/>
</dbReference>
<sequence>MLAGSCSAPSSPCGELGLARLRFPAASAKPLADGTCRAGFKRVTWSALISVVAMASFVTEVLAHSGSLEKEDLGTRISRLTRRLRRSRFVIKIGGCSLRRTGCTFLVSSICATLGHCLKLGEVCNMISKKYSEFLPSMQSAQDLVTQVDKLSDDIDQLKSRIESEVRRDLHVSTAEFTDLKQQLERDSVVLSLLKQLQEFSTAIEEYNCALTEKKYVTAAQRLEEAQKCLKLLKSRKCFDLKILKCLSMELTIQKQNILYHLGEEWQRLIVWKFPPSKDTSSLESCLQTELHLCTEQSQKEEKTPISPISSILLAFFILGELHMKLKSFGQMLLKYVLRPLASCPSLSAVIENQPNSVIVRFESVMTNLEHPSPSEVFEKIRLVLEVLQKQLLDLPLDTDLENEKPSAVVLAEILGDVIWEDLSECLIKNCLVYSIPTNSSKLQQYEEIIQSTEEFEKALKEMRFLKGDTTDLLKYARNINSHFANKKCQDVIVAARNLMTSEIHNTVKITPDCKISVPDLPSPHEDGKLEVQRVSKSQCNELVNLEPENTLDQHSFSLPTCRISESVKKLMELAYQTLLEATTSSDQCAVQLFYSVRNIFHLFHDVVPTYHKENLQKLPQLAAIHHNNCMYIAHHLLTLGHQFRLRLAPILCDGTTTFVDLVPGFRRLGTDCFLAQMRAQKGELLERLSSARNFSNMDDEENYSSASKAIRQVLHQLKRLGTVWQDVLPVNIYCKAMGTLLNTAISEIIGRITALEDISTEDGDRLYSLCKTVMDEGPQVFAPLSEESRNKKYQEEVPVYVPKWMPFKELMMMLQASLQEIGDRWADGKGPLAAAFSSSEVKALIRALFQNTERRAAALSKIK</sequence>
<evidence type="ECO:0000256" key="14">
    <source>
        <dbReference type="ARBA" id="ARBA00022838"/>
    </source>
</evidence>
<keyword evidence="32" id="KW-1185">Reference proteome</keyword>
<evidence type="ECO:0000256" key="15">
    <source>
        <dbReference type="ARBA" id="ARBA00022892"/>
    </source>
</evidence>
<dbReference type="GO" id="GO:0005829">
    <property type="term" value="C:cytosol"/>
    <property type="evidence" value="ECO:0007669"/>
    <property type="project" value="Ensembl"/>
</dbReference>
<dbReference type="GO" id="GO:0051301">
    <property type="term" value="P:cell division"/>
    <property type="evidence" value="ECO:0007669"/>
    <property type="project" value="UniProtKB-KW"/>
</dbReference>
<evidence type="ECO:0000256" key="22">
    <source>
        <dbReference type="ARBA" id="ARBA00023328"/>
    </source>
</evidence>
<dbReference type="Ensembl" id="ENSOCUT00000025267.3">
    <property type="protein sequence ID" value="ENSOCUP00000021546.2"/>
    <property type="gene ID" value="ENSOCUG00000007436.4"/>
</dbReference>
<evidence type="ECO:0000256" key="21">
    <source>
        <dbReference type="ARBA" id="ARBA00023306"/>
    </source>
</evidence>
<dbReference type="Pfam" id="PF06248">
    <property type="entry name" value="Zw10_N"/>
    <property type="match status" value="1"/>
</dbReference>
<keyword evidence="20" id="KW-0206">Cytoskeleton</keyword>
<dbReference type="Pfam" id="PF22766">
    <property type="entry name" value="ZW10_C2"/>
    <property type="match status" value="1"/>
</dbReference>
<keyword evidence="13" id="KW-0256">Endoplasmic reticulum</keyword>
<keyword evidence="9" id="KW-0597">Phosphoprotein</keyword>
<keyword evidence="21" id="KW-0131">Cell cycle</keyword>
<evidence type="ECO:0000256" key="20">
    <source>
        <dbReference type="ARBA" id="ARBA00023212"/>
    </source>
</evidence>
<name>G1TWU8_RABIT</name>
<evidence type="ECO:0000256" key="17">
    <source>
        <dbReference type="ARBA" id="ARBA00022990"/>
    </source>
</evidence>
<feature type="domain" description="Centromere/kinetochore protein zw10 C-terminal" evidence="29">
    <location>
        <begin position="557"/>
        <end position="687"/>
    </location>
</feature>
<evidence type="ECO:0000256" key="1">
    <source>
        <dbReference type="ARBA" id="ARBA00004186"/>
    </source>
</evidence>
<evidence type="ECO:0000313" key="32">
    <source>
        <dbReference type="Proteomes" id="UP000001811"/>
    </source>
</evidence>
<keyword evidence="19" id="KW-0472">Membrane</keyword>
<keyword evidence="11" id="KW-0551">Lipid droplet</keyword>